<dbReference type="KEGG" id="mequ:KFV11_00445"/>
<keyword evidence="7" id="KW-1133">Transmembrane helix</keyword>
<organism evidence="9 10">
    <name type="scientific">Macrococcus equipercicus</name>
    <dbReference type="NCBI Taxonomy" id="69967"/>
    <lineage>
        <taxon>Bacteria</taxon>
        <taxon>Bacillati</taxon>
        <taxon>Bacillota</taxon>
        <taxon>Bacilli</taxon>
        <taxon>Bacillales</taxon>
        <taxon>Staphylococcaceae</taxon>
        <taxon>Macrococcus</taxon>
    </lineage>
</organism>
<accession>A0A9Q9BMJ5</accession>
<feature type="domain" description="Gram-positive cocci surface proteins LPxTG" evidence="8">
    <location>
        <begin position="342"/>
        <end position="373"/>
    </location>
</feature>
<keyword evidence="5" id="KW-0572">Peptidoglycan-anchor</keyword>
<dbReference type="InterPro" id="IPR019931">
    <property type="entry name" value="LPXTG_anchor"/>
</dbReference>
<evidence type="ECO:0000256" key="6">
    <source>
        <dbReference type="SAM" id="MobiDB-lite"/>
    </source>
</evidence>
<evidence type="ECO:0000313" key="9">
    <source>
        <dbReference type="EMBL" id="UTH13880.1"/>
    </source>
</evidence>
<feature type="compositionally biased region" description="Basic and acidic residues" evidence="6">
    <location>
        <begin position="300"/>
        <end position="309"/>
    </location>
</feature>
<dbReference type="EMBL" id="CP073809">
    <property type="protein sequence ID" value="UTH13880.1"/>
    <property type="molecule type" value="Genomic_DNA"/>
</dbReference>
<keyword evidence="7" id="KW-0812">Transmembrane</keyword>
<feature type="region of interest" description="Disordered" evidence="6">
    <location>
        <begin position="227"/>
        <end position="309"/>
    </location>
</feature>
<dbReference type="RefSeq" id="WP_254250023.1">
    <property type="nucleotide sequence ID" value="NZ_CP073809.1"/>
</dbReference>
<evidence type="ECO:0000256" key="1">
    <source>
        <dbReference type="ARBA" id="ARBA00004168"/>
    </source>
</evidence>
<evidence type="ECO:0000313" key="10">
    <source>
        <dbReference type="Proteomes" id="UP001057381"/>
    </source>
</evidence>
<keyword evidence="4" id="KW-0732">Signal</keyword>
<dbReference type="NCBIfam" id="TIGR01167">
    <property type="entry name" value="LPXTG_anchor"/>
    <property type="match status" value="1"/>
</dbReference>
<keyword evidence="3" id="KW-0964">Secreted</keyword>
<evidence type="ECO:0000256" key="3">
    <source>
        <dbReference type="ARBA" id="ARBA00022525"/>
    </source>
</evidence>
<evidence type="ECO:0000256" key="5">
    <source>
        <dbReference type="ARBA" id="ARBA00023088"/>
    </source>
</evidence>
<protein>
    <submittedName>
        <fullName evidence="9">LPXTG cell wall anchor domain-containing protein</fullName>
    </submittedName>
</protein>
<feature type="compositionally biased region" description="Basic and acidic residues" evidence="6">
    <location>
        <begin position="230"/>
        <end position="288"/>
    </location>
</feature>
<keyword evidence="2" id="KW-0134">Cell wall</keyword>
<dbReference type="AlphaFoldDB" id="A0A9Q9BMJ5"/>
<evidence type="ECO:0000259" key="8">
    <source>
        <dbReference type="PROSITE" id="PS50847"/>
    </source>
</evidence>
<gene>
    <name evidence="9" type="ORF">KFV11_00445</name>
</gene>
<feature type="transmembrane region" description="Helical" evidence="7">
    <location>
        <begin position="350"/>
        <end position="370"/>
    </location>
</feature>
<proteinExistence type="predicted"/>
<dbReference type="PROSITE" id="PS50847">
    <property type="entry name" value="GRAM_POS_ANCHORING"/>
    <property type="match status" value="1"/>
</dbReference>
<dbReference type="Pfam" id="PF00746">
    <property type="entry name" value="Gram_pos_anchor"/>
    <property type="match status" value="1"/>
</dbReference>
<reference evidence="9" key="1">
    <citation type="submission" date="2021-04" db="EMBL/GenBank/DDBJ databases">
        <title>Complete Genome Sequences of Macrococcus spp. from dog and cattle.</title>
        <authorList>
            <person name="Schwendener S."/>
            <person name="Perreten V."/>
        </authorList>
    </citation>
    <scope>NUCLEOTIDE SEQUENCE</scope>
    <source>
        <strain evidence="9">Epi0143-OL</strain>
    </source>
</reference>
<comment type="subcellular location">
    <subcellularLocation>
        <location evidence="1">Secreted</location>
        <location evidence="1">Cell wall</location>
        <topology evidence="1">Peptidoglycan-anchor</topology>
    </subcellularLocation>
</comment>
<evidence type="ECO:0000256" key="2">
    <source>
        <dbReference type="ARBA" id="ARBA00022512"/>
    </source>
</evidence>
<evidence type="ECO:0000256" key="4">
    <source>
        <dbReference type="ARBA" id="ARBA00022729"/>
    </source>
</evidence>
<keyword evidence="7" id="KW-0472">Membrane</keyword>
<name>A0A9Q9BMJ5_9STAP</name>
<dbReference type="Proteomes" id="UP001057381">
    <property type="component" value="Chromosome"/>
</dbReference>
<sequence>MAEAVTAENGKLVFSDNLTVGTLYDIYLNGEKLANKFVKSGATEYVYGTPAVKEKVAGATFTAHVINKDMQNVANQKVDLYDITESDVFYKSMTTDANGNVVFDVPAGRNFAVYVNGVNQGYTLRGVEGSKLENTFFVDTKGDGKYNAETQPATVIVVDENNNPLAGQKVALYRGGVKVAEAVTAENGKLVFSDNLTVGTLYDIYLNGERLPNKFVKSGATEYVYGTPVAKEEPKEESKEKPHEEQKVESKEENKQDPKQEDKKIDSKVDDSKTLAKAMNEVKKKPEAKMMNSSTNQNEMRSEKAVVHQDNKDNEMTVMNKADNKIDTKQMAQQEKQEMKKLPMTGEQQGLLAGLASMLFVAGTGLLIFIRRK</sequence>
<evidence type="ECO:0000256" key="7">
    <source>
        <dbReference type="SAM" id="Phobius"/>
    </source>
</evidence>